<dbReference type="Gene3D" id="3.15.10.30">
    <property type="entry name" value="Haemolymph juvenile hormone binding protein"/>
    <property type="match status" value="1"/>
</dbReference>
<keyword evidence="2" id="KW-1185">Reference proteome</keyword>
<dbReference type="PANTHER" id="PTHR11008:SF18">
    <property type="entry name" value="BCDNA.GH05536-RELATED"/>
    <property type="match status" value="1"/>
</dbReference>
<dbReference type="InterPro" id="IPR010562">
    <property type="entry name" value="Haemolymph_juvenile_hormone-bd"/>
</dbReference>
<proteinExistence type="predicted"/>
<protein>
    <submittedName>
        <fullName evidence="3">Circadian clock-controlled protein daywake isoform X1</fullName>
    </submittedName>
</protein>
<dbReference type="OrthoDB" id="8196554at2759"/>
<accession>A0A6J1ND67</accession>
<dbReference type="SMART" id="SM00700">
    <property type="entry name" value="JHBP"/>
    <property type="match status" value="1"/>
</dbReference>
<evidence type="ECO:0000256" key="1">
    <source>
        <dbReference type="SAM" id="SignalP"/>
    </source>
</evidence>
<dbReference type="GeneID" id="112051341"/>
<dbReference type="PANTHER" id="PTHR11008">
    <property type="entry name" value="PROTEIN TAKEOUT-LIKE PROTEIN"/>
    <property type="match status" value="1"/>
</dbReference>
<name>A0A6J1ND67_BICAN</name>
<feature type="signal peptide" evidence="1">
    <location>
        <begin position="1"/>
        <end position="24"/>
    </location>
</feature>
<dbReference type="Proteomes" id="UP001652582">
    <property type="component" value="Chromosome 1"/>
</dbReference>
<keyword evidence="1" id="KW-0732">Signal</keyword>
<dbReference type="KEGG" id="bany:112051341"/>
<organism evidence="2 3">
    <name type="scientific">Bicyclus anynana</name>
    <name type="common">Squinting bush brown butterfly</name>
    <dbReference type="NCBI Taxonomy" id="110368"/>
    <lineage>
        <taxon>Eukaryota</taxon>
        <taxon>Metazoa</taxon>
        <taxon>Ecdysozoa</taxon>
        <taxon>Arthropoda</taxon>
        <taxon>Hexapoda</taxon>
        <taxon>Insecta</taxon>
        <taxon>Pterygota</taxon>
        <taxon>Neoptera</taxon>
        <taxon>Endopterygota</taxon>
        <taxon>Lepidoptera</taxon>
        <taxon>Glossata</taxon>
        <taxon>Ditrysia</taxon>
        <taxon>Papilionoidea</taxon>
        <taxon>Nymphalidae</taxon>
        <taxon>Satyrinae</taxon>
        <taxon>Satyrini</taxon>
        <taxon>Mycalesina</taxon>
        <taxon>Bicyclus</taxon>
    </lineage>
</organism>
<reference evidence="3" key="2">
    <citation type="submission" date="2025-08" db="UniProtKB">
        <authorList>
            <consortium name="RefSeq"/>
        </authorList>
    </citation>
    <scope>IDENTIFICATION</scope>
</reference>
<dbReference type="Pfam" id="PF06585">
    <property type="entry name" value="JHBP"/>
    <property type="match status" value="1"/>
</dbReference>
<evidence type="ECO:0000313" key="2">
    <source>
        <dbReference type="Proteomes" id="UP001652582"/>
    </source>
</evidence>
<feature type="chain" id="PRO_5027052209" evidence="1">
    <location>
        <begin position="25"/>
        <end position="256"/>
    </location>
</feature>
<dbReference type="CTD" id="692493"/>
<reference evidence="2" key="1">
    <citation type="submission" date="2025-05" db="UniProtKB">
        <authorList>
            <consortium name="RefSeq"/>
        </authorList>
    </citation>
    <scope>NUCLEOTIDE SEQUENCE [LARGE SCALE GENOMIC DNA]</scope>
</reference>
<dbReference type="RefSeq" id="XP_023945715.1">
    <property type="nucleotide sequence ID" value="XM_024089947.2"/>
</dbReference>
<dbReference type="AlphaFoldDB" id="A0A6J1ND67"/>
<evidence type="ECO:0000313" key="3">
    <source>
        <dbReference type="RefSeq" id="XP_023945715.1"/>
    </source>
</evidence>
<gene>
    <name evidence="3" type="primary">LOC112051341</name>
</gene>
<sequence>MTKMKMFNQSLCVLIALLLSYCNGAVDIEKYLKVCARNSPDVNDCLVDAVQYGISVMAAGIKDLGVPPVDPYVQKELRLEYKNNQVKVKMDNRDIIVAGLKASTVRDARLRADEDSFHLEVDMYTPAVNLSGKYEGGGSYNALNITARGTYHTEMTDLVYTWKLDGKPETINNDVYIRIKSFYMRPDVSNMNVQLTNDAPESKELTALGVRLVNENWKILYRELLPFAMHNWNKIGTKVANKIFLKVPYNQLFPNN</sequence>
<dbReference type="InterPro" id="IPR038606">
    <property type="entry name" value="To_sf"/>
</dbReference>
<dbReference type="GO" id="GO:0005615">
    <property type="term" value="C:extracellular space"/>
    <property type="evidence" value="ECO:0007669"/>
    <property type="project" value="TreeGrafter"/>
</dbReference>